<feature type="region of interest" description="Disordered" evidence="1">
    <location>
        <begin position="80"/>
        <end position="104"/>
    </location>
</feature>
<name>A0A9Q1F532_SYNKA</name>
<organism evidence="2 3">
    <name type="scientific">Synaphobranchus kaupii</name>
    <name type="common">Kaup's arrowtooth eel</name>
    <dbReference type="NCBI Taxonomy" id="118154"/>
    <lineage>
        <taxon>Eukaryota</taxon>
        <taxon>Metazoa</taxon>
        <taxon>Chordata</taxon>
        <taxon>Craniata</taxon>
        <taxon>Vertebrata</taxon>
        <taxon>Euteleostomi</taxon>
        <taxon>Actinopterygii</taxon>
        <taxon>Neopterygii</taxon>
        <taxon>Teleostei</taxon>
        <taxon>Anguilliformes</taxon>
        <taxon>Synaphobranchidae</taxon>
        <taxon>Synaphobranchus</taxon>
    </lineage>
</organism>
<evidence type="ECO:0000313" key="3">
    <source>
        <dbReference type="Proteomes" id="UP001152622"/>
    </source>
</evidence>
<sequence length="104" mass="11094">MSAAQVRCIVYNSGRSHGKPIVACRRIAPLLSAPNPPPHAFTLIHHEMTVSVTNSLANHLFSTPHSPAIPAIRPCASSRENVSVGGRGASRAMARTPQPRARLI</sequence>
<dbReference type="Proteomes" id="UP001152622">
    <property type="component" value="Chromosome 9"/>
</dbReference>
<protein>
    <submittedName>
        <fullName evidence="2">Uncharacterized protein</fullName>
    </submittedName>
</protein>
<dbReference type="EMBL" id="JAINUF010000009">
    <property type="protein sequence ID" value="KAJ8350927.1"/>
    <property type="molecule type" value="Genomic_DNA"/>
</dbReference>
<accession>A0A9Q1F532</accession>
<reference evidence="2" key="1">
    <citation type="journal article" date="2023" name="Science">
        <title>Genome structures resolve the early diversification of teleost fishes.</title>
        <authorList>
            <person name="Parey E."/>
            <person name="Louis A."/>
            <person name="Montfort J."/>
            <person name="Bouchez O."/>
            <person name="Roques C."/>
            <person name="Iampietro C."/>
            <person name="Lluch J."/>
            <person name="Castinel A."/>
            <person name="Donnadieu C."/>
            <person name="Desvignes T."/>
            <person name="Floi Bucao C."/>
            <person name="Jouanno E."/>
            <person name="Wen M."/>
            <person name="Mejri S."/>
            <person name="Dirks R."/>
            <person name="Jansen H."/>
            <person name="Henkel C."/>
            <person name="Chen W.J."/>
            <person name="Zahm M."/>
            <person name="Cabau C."/>
            <person name="Klopp C."/>
            <person name="Thompson A.W."/>
            <person name="Robinson-Rechavi M."/>
            <person name="Braasch I."/>
            <person name="Lecointre G."/>
            <person name="Bobe J."/>
            <person name="Postlethwait J.H."/>
            <person name="Berthelot C."/>
            <person name="Roest Crollius H."/>
            <person name="Guiguen Y."/>
        </authorList>
    </citation>
    <scope>NUCLEOTIDE SEQUENCE</scope>
    <source>
        <strain evidence="2">WJC10195</strain>
    </source>
</reference>
<proteinExistence type="predicted"/>
<dbReference type="AlphaFoldDB" id="A0A9Q1F532"/>
<evidence type="ECO:0000313" key="2">
    <source>
        <dbReference type="EMBL" id="KAJ8350927.1"/>
    </source>
</evidence>
<evidence type="ECO:0000256" key="1">
    <source>
        <dbReference type="SAM" id="MobiDB-lite"/>
    </source>
</evidence>
<gene>
    <name evidence="2" type="ORF">SKAU_G00260570</name>
</gene>
<comment type="caution">
    <text evidence="2">The sequence shown here is derived from an EMBL/GenBank/DDBJ whole genome shotgun (WGS) entry which is preliminary data.</text>
</comment>
<keyword evidence="3" id="KW-1185">Reference proteome</keyword>